<evidence type="ECO:0000256" key="2">
    <source>
        <dbReference type="ARBA" id="ARBA00004496"/>
    </source>
</evidence>
<sequence>MATDGAAVDVGGEVAEQPHRLDKKWTFWFDNQSKPKQGAGWGNNLRNGYTFDTVEEFWCLYDQVFKPSKLPGNADFHLFKAGIEPKWEDPECANGGKWTVTSSRKANLETMWFETLMALIGEQFDEADEICGVVASVRQRQDKLSLWTKNAANEAAQMSIGRKWKEIIDVTDKITYNFHDDSKTRTSKDEWFDDNDNLNDEHESCTDGENEDNIDELRNVDIEFSEDAMIMKRTSNDFFLSKLCVDKEEDNSIVNDNDEREIEPTMHTHSIFNDLLHWKKQKSILGMRFQDPGKLK</sequence>
<protein>
    <recommendedName>
        <fullName evidence="13">Eukaryotic translation initiation factor isoform 4E</fullName>
    </recommendedName>
    <alternativeName>
        <fullName evidence="14">eIF-(iso)4F 25 kDa subunit</fullName>
    </alternativeName>
    <alternativeName>
        <fullName evidence="15">eIF-(iso)4F p28 subunit</fullName>
    </alternativeName>
    <alternativeName>
        <fullName evidence="12">mRNA cap-binding protein</fullName>
    </alternativeName>
</protein>
<dbReference type="PANTHER" id="PTHR11960:SF60">
    <property type="entry name" value="EUKARYOTIC TRANSLATION INITIATION FACTOR ISOFORM 4E-2"/>
    <property type="match status" value="1"/>
</dbReference>
<evidence type="ECO:0000256" key="6">
    <source>
        <dbReference type="ARBA" id="ARBA00022845"/>
    </source>
</evidence>
<dbReference type="Pfam" id="PF01652">
    <property type="entry name" value="IF4E"/>
    <property type="match status" value="1"/>
</dbReference>
<accession>A0AA35VGG9</accession>
<dbReference type="InterPro" id="IPR019770">
    <property type="entry name" value="TIF_eIF_4E_CS"/>
</dbReference>
<keyword evidence="18" id="KW-1185">Reference proteome</keyword>
<dbReference type="FunFam" id="3.30.760.10:FF:000003">
    <property type="entry name" value="Eukaryotic translation initiation factor 4E"/>
    <property type="match status" value="1"/>
</dbReference>
<keyword evidence="4" id="KW-0963">Cytoplasm</keyword>
<dbReference type="GO" id="GO:0003743">
    <property type="term" value="F:translation initiation factor activity"/>
    <property type="evidence" value="ECO:0007669"/>
    <property type="project" value="UniProtKB-KW"/>
</dbReference>
<evidence type="ECO:0000256" key="4">
    <source>
        <dbReference type="ARBA" id="ARBA00022490"/>
    </source>
</evidence>
<dbReference type="PANTHER" id="PTHR11960">
    <property type="entry name" value="EUKARYOTIC TRANSLATION INITIATION FACTOR 4E RELATED"/>
    <property type="match status" value="1"/>
</dbReference>
<evidence type="ECO:0000256" key="14">
    <source>
        <dbReference type="ARBA" id="ARBA00041627"/>
    </source>
</evidence>
<gene>
    <name evidence="17" type="ORF">LSALG_LOCUS11539</name>
</gene>
<organism evidence="17 18">
    <name type="scientific">Lactuca saligna</name>
    <name type="common">Willowleaf lettuce</name>
    <dbReference type="NCBI Taxonomy" id="75948"/>
    <lineage>
        <taxon>Eukaryota</taxon>
        <taxon>Viridiplantae</taxon>
        <taxon>Streptophyta</taxon>
        <taxon>Embryophyta</taxon>
        <taxon>Tracheophyta</taxon>
        <taxon>Spermatophyta</taxon>
        <taxon>Magnoliopsida</taxon>
        <taxon>eudicotyledons</taxon>
        <taxon>Gunneridae</taxon>
        <taxon>Pentapetalae</taxon>
        <taxon>asterids</taxon>
        <taxon>campanulids</taxon>
        <taxon>Asterales</taxon>
        <taxon>Asteraceae</taxon>
        <taxon>Cichorioideae</taxon>
        <taxon>Cichorieae</taxon>
        <taxon>Lactucinae</taxon>
        <taxon>Lactuca</taxon>
    </lineage>
</organism>
<dbReference type="GO" id="GO:0016281">
    <property type="term" value="C:eukaryotic translation initiation factor 4F complex"/>
    <property type="evidence" value="ECO:0007669"/>
    <property type="project" value="TreeGrafter"/>
</dbReference>
<dbReference type="GO" id="GO:0005634">
    <property type="term" value="C:nucleus"/>
    <property type="evidence" value="ECO:0007669"/>
    <property type="project" value="UniProtKB-SubCell"/>
</dbReference>
<evidence type="ECO:0000313" key="17">
    <source>
        <dbReference type="EMBL" id="CAI9271265.1"/>
    </source>
</evidence>
<dbReference type="InterPro" id="IPR001040">
    <property type="entry name" value="TIF_eIF_4E"/>
</dbReference>
<dbReference type="Proteomes" id="UP001177003">
    <property type="component" value="Chromosome 2"/>
</dbReference>
<name>A0AA35VGG9_LACSI</name>
<keyword evidence="7 16" id="KW-0694">RNA-binding</keyword>
<evidence type="ECO:0000256" key="9">
    <source>
        <dbReference type="ARBA" id="ARBA00023157"/>
    </source>
</evidence>
<dbReference type="Gene3D" id="3.30.760.10">
    <property type="entry name" value="RNA Cap, Translation Initiation Factor Eif4e"/>
    <property type="match status" value="1"/>
</dbReference>
<keyword evidence="6" id="KW-0810">Translation regulation</keyword>
<keyword evidence="8 16" id="KW-0648">Protein biosynthesis</keyword>
<keyword evidence="5 16" id="KW-0396">Initiation factor</keyword>
<proteinExistence type="inferred from homology"/>
<evidence type="ECO:0000256" key="12">
    <source>
        <dbReference type="ARBA" id="ARBA00030245"/>
    </source>
</evidence>
<comment type="similarity">
    <text evidence="3 16">Belongs to the eukaryotic initiation factor 4E family.</text>
</comment>
<evidence type="ECO:0000256" key="3">
    <source>
        <dbReference type="ARBA" id="ARBA00009860"/>
    </source>
</evidence>
<evidence type="ECO:0000256" key="15">
    <source>
        <dbReference type="ARBA" id="ARBA00042903"/>
    </source>
</evidence>
<dbReference type="GO" id="GO:0006417">
    <property type="term" value="P:regulation of translation"/>
    <property type="evidence" value="ECO:0007669"/>
    <property type="project" value="UniProtKB-KW"/>
</dbReference>
<dbReference type="SUPFAM" id="SSF55418">
    <property type="entry name" value="eIF4e-like"/>
    <property type="match status" value="1"/>
</dbReference>
<dbReference type="GO" id="GO:0009615">
    <property type="term" value="P:response to virus"/>
    <property type="evidence" value="ECO:0007669"/>
    <property type="project" value="UniProtKB-ARBA"/>
</dbReference>
<evidence type="ECO:0000256" key="16">
    <source>
        <dbReference type="RuleBase" id="RU004374"/>
    </source>
</evidence>
<evidence type="ECO:0000256" key="1">
    <source>
        <dbReference type="ARBA" id="ARBA00004123"/>
    </source>
</evidence>
<reference evidence="17" key="1">
    <citation type="submission" date="2023-04" db="EMBL/GenBank/DDBJ databases">
        <authorList>
            <person name="Vijverberg K."/>
            <person name="Xiong W."/>
            <person name="Schranz E."/>
        </authorList>
    </citation>
    <scope>NUCLEOTIDE SEQUENCE</scope>
</reference>
<keyword evidence="10" id="KW-0539">Nucleus</keyword>
<dbReference type="GO" id="GO:0000340">
    <property type="term" value="F:RNA 7-methylguanosine cap binding"/>
    <property type="evidence" value="ECO:0007669"/>
    <property type="project" value="TreeGrafter"/>
</dbReference>
<dbReference type="InterPro" id="IPR023398">
    <property type="entry name" value="TIF_eIF4e-like"/>
</dbReference>
<comment type="subcellular location">
    <subcellularLocation>
        <location evidence="2">Cytoplasm</location>
    </subcellularLocation>
    <subcellularLocation>
        <location evidence="1">Nucleus</location>
    </subcellularLocation>
</comment>
<evidence type="ECO:0000256" key="7">
    <source>
        <dbReference type="ARBA" id="ARBA00022884"/>
    </source>
</evidence>
<keyword evidence="9" id="KW-1015">Disulfide bond</keyword>
<comment type="subunit">
    <text evidence="11">EIF4F is a multi-subunit complex, the composition of which varies with external and internal environmental conditions. It is composed of at least EIF4A, EIF4E and EIF4G. EIF4E is also known to interact with other partners. In higher plants two isoforms of EIF4F have been identified, named isoform EIF4F and isoform EIF(iso)4F. Isoform EIF4F has subunits p220 and p26, whereas isoform EIF(iso)4F has subunits p82 and p28.</text>
</comment>
<evidence type="ECO:0000256" key="10">
    <source>
        <dbReference type="ARBA" id="ARBA00023242"/>
    </source>
</evidence>
<evidence type="ECO:0000256" key="5">
    <source>
        <dbReference type="ARBA" id="ARBA00022540"/>
    </source>
</evidence>
<evidence type="ECO:0000256" key="11">
    <source>
        <dbReference type="ARBA" id="ARBA00025991"/>
    </source>
</evidence>
<dbReference type="AlphaFoldDB" id="A0AA35VGG9"/>
<evidence type="ECO:0000256" key="13">
    <source>
        <dbReference type="ARBA" id="ARBA00039832"/>
    </source>
</evidence>
<evidence type="ECO:0000313" key="18">
    <source>
        <dbReference type="Proteomes" id="UP001177003"/>
    </source>
</evidence>
<evidence type="ECO:0000256" key="8">
    <source>
        <dbReference type="ARBA" id="ARBA00022917"/>
    </source>
</evidence>
<dbReference type="EMBL" id="OX465078">
    <property type="protein sequence ID" value="CAI9271265.1"/>
    <property type="molecule type" value="Genomic_DNA"/>
</dbReference>
<dbReference type="PROSITE" id="PS00813">
    <property type="entry name" value="IF4E"/>
    <property type="match status" value="1"/>
</dbReference>